<evidence type="ECO:0000313" key="2">
    <source>
        <dbReference type="EMBL" id="SHM71310.1"/>
    </source>
</evidence>
<feature type="chain" id="PRO_5012048449" description="ABC-type amino acid transport substrate-binding protein" evidence="1">
    <location>
        <begin position="22"/>
        <end position="248"/>
    </location>
</feature>
<reference evidence="3" key="1">
    <citation type="submission" date="2016-11" db="EMBL/GenBank/DDBJ databases">
        <authorList>
            <person name="Varghese N."/>
            <person name="Submissions S."/>
        </authorList>
    </citation>
    <scope>NUCLEOTIDE SEQUENCE [LARGE SCALE GENOMIC DNA]</scope>
    <source>
        <strain evidence="3">Sac-22</strain>
    </source>
</reference>
<proteinExistence type="predicted"/>
<keyword evidence="1" id="KW-0732">Signal</keyword>
<accession>A0A1M7L072</accession>
<keyword evidence="3" id="KW-1185">Reference proteome</keyword>
<dbReference type="Proteomes" id="UP000184339">
    <property type="component" value="Unassembled WGS sequence"/>
</dbReference>
<dbReference type="AlphaFoldDB" id="A0A1M7L072"/>
<evidence type="ECO:0000313" key="3">
    <source>
        <dbReference type="Proteomes" id="UP000184339"/>
    </source>
</evidence>
<dbReference type="EMBL" id="FRCX01000002">
    <property type="protein sequence ID" value="SHM71310.1"/>
    <property type="molecule type" value="Genomic_DNA"/>
</dbReference>
<protein>
    <recommendedName>
        <fullName evidence="4">ABC-type amino acid transport substrate-binding protein</fullName>
    </recommendedName>
</protein>
<dbReference type="Gene3D" id="3.40.190.10">
    <property type="entry name" value="Periplasmic binding protein-like II"/>
    <property type="match status" value="2"/>
</dbReference>
<gene>
    <name evidence="2" type="ORF">SAMN05192549_102294</name>
</gene>
<organism evidence="2 3">
    <name type="scientific">Duganella sacchari</name>
    <dbReference type="NCBI Taxonomy" id="551987"/>
    <lineage>
        <taxon>Bacteria</taxon>
        <taxon>Pseudomonadati</taxon>
        <taxon>Pseudomonadota</taxon>
        <taxon>Betaproteobacteria</taxon>
        <taxon>Burkholderiales</taxon>
        <taxon>Oxalobacteraceae</taxon>
        <taxon>Telluria group</taxon>
        <taxon>Duganella</taxon>
    </lineage>
</organism>
<feature type="signal peptide" evidence="1">
    <location>
        <begin position="1"/>
        <end position="21"/>
    </location>
</feature>
<evidence type="ECO:0000256" key="1">
    <source>
        <dbReference type="SAM" id="SignalP"/>
    </source>
</evidence>
<sequence>MRRRRFLMVTAATAASSLVYAAPAPQRIVLAGLVTEADRYAAEWLTLIYTEAFRQLGVALEIRNYPASRASAEALAGNVDGEMVRNLEYQEMQQVLVRVPEPTMFVTTASYVHRPDVTPAAGWEGLRDTRYHVEYRAGYMVMGKKLAAVVPAANLTSVRSAQLGLRKLALGRIDLYVDNIEVVEPLLSSDEFRTLGIRQASVIERSAVYCYLNRKHADLAGRLGVVLKKMRESGLIERYRRQALADSR</sequence>
<dbReference type="SUPFAM" id="SSF53850">
    <property type="entry name" value="Periplasmic binding protein-like II"/>
    <property type="match status" value="1"/>
</dbReference>
<dbReference type="STRING" id="551987.SAMN05192549_102294"/>
<name>A0A1M7L072_9BURK</name>
<evidence type="ECO:0008006" key="4">
    <source>
        <dbReference type="Google" id="ProtNLM"/>
    </source>
</evidence>